<dbReference type="Proteomes" id="UP000607397">
    <property type="component" value="Unassembled WGS sequence"/>
</dbReference>
<protein>
    <submittedName>
        <fullName evidence="2">DUF4351 domain-containing protein</fullName>
    </submittedName>
</protein>
<proteinExistence type="predicted"/>
<reference evidence="2" key="1">
    <citation type="submission" date="2019-12" db="EMBL/GenBank/DDBJ databases">
        <title>High-Quality draft genome sequences of three cyanobacteria isolated from the limestone walls of the Old Cathedral of Coimbra.</title>
        <authorList>
            <person name="Tiago I."/>
            <person name="Soares F."/>
            <person name="Portugal A."/>
        </authorList>
    </citation>
    <scope>NUCLEOTIDE SEQUENCE [LARGE SCALE GENOMIC DNA]</scope>
    <source>
        <strain evidence="2">C</strain>
    </source>
</reference>
<dbReference type="InterPro" id="IPR025587">
    <property type="entry name" value="DUF4351"/>
</dbReference>
<evidence type="ECO:0000259" key="1">
    <source>
        <dbReference type="Pfam" id="PF14261"/>
    </source>
</evidence>
<dbReference type="PANTHER" id="PTHR35586">
    <property type="entry name" value="SLL1691 PROTEIN"/>
    <property type="match status" value="1"/>
</dbReference>
<name>A0A8K1ZWI7_9CYAN</name>
<gene>
    <name evidence="2" type="ORF">GS597_02575</name>
</gene>
<dbReference type="AlphaFoldDB" id="A0A8K1ZWI7"/>
<sequence length="99" mass="11387">MIYKFPQLSRVEIERMFGLSELRKTKVYQEALQEGRQEGRQEGEAQLVLRLLTRRFGTVSPAMQAQVQALSLPDLESLGEALLDFSQPADLQDWFRSQS</sequence>
<dbReference type="EMBL" id="WVIC01000003">
    <property type="protein sequence ID" value="NCJ05416.1"/>
    <property type="molecule type" value="Genomic_DNA"/>
</dbReference>
<dbReference type="PANTHER" id="PTHR35586:SF2">
    <property type="entry name" value="SLL1542 PROTEIN"/>
    <property type="match status" value="1"/>
</dbReference>
<keyword evidence="3" id="KW-1185">Reference proteome</keyword>
<feature type="domain" description="DUF4351" evidence="1">
    <location>
        <begin position="37"/>
        <end position="95"/>
    </location>
</feature>
<organism evidence="2 3">
    <name type="scientific">Petrachloros mirabilis ULC683</name>
    <dbReference type="NCBI Taxonomy" id="2781853"/>
    <lineage>
        <taxon>Bacteria</taxon>
        <taxon>Bacillati</taxon>
        <taxon>Cyanobacteriota</taxon>
        <taxon>Cyanophyceae</taxon>
        <taxon>Synechococcales</taxon>
        <taxon>Petrachlorosaceae</taxon>
        <taxon>Petrachloros</taxon>
        <taxon>Petrachloros mirabilis</taxon>
    </lineage>
</organism>
<evidence type="ECO:0000313" key="3">
    <source>
        <dbReference type="Proteomes" id="UP000607397"/>
    </source>
</evidence>
<accession>A0A8K1ZWI7</accession>
<evidence type="ECO:0000313" key="2">
    <source>
        <dbReference type="EMBL" id="NCJ05416.1"/>
    </source>
</evidence>
<dbReference type="Pfam" id="PF14261">
    <property type="entry name" value="DUF4351"/>
    <property type="match status" value="1"/>
</dbReference>
<comment type="caution">
    <text evidence="2">The sequence shown here is derived from an EMBL/GenBank/DDBJ whole genome shotgun (WGS) entry which is preliminary data.</text>
</comment>